<organism evidence="7 8">
    <name type="scientific">Cricetulus griseus</name>
    <name type="common">Chinese hamster</name>
    <name type="synonym">Cricetulus barabensis griseus</name>
    <dbReference type="NCBI Taxonomy" id="10029"/>
    <lineage>
        <taxon>Eukaryota</taxon>
        <taxon>Metazoa</taxon>
        <taxon>Chordata</taxon>
        <taxon>Craniata</taxon>
        <taxon>Vertebrata</taxon>
        <taxon>Euteleostomi</taxon>
        <taxon>Mammalia</taxon>
        <taxon>Eutheria</taxon>
        <taxon>Euarchontoglires</taxon>
        <taxon>Glires</taxon>
        <taxon>Rodentia</taxon>
        <taxon>Myomorpha</taxon>
        <taxon>Muroidea</taxon>
        <taxon>Cricetidae</taxon>
        <taxon>Cricetinae</taxon>
        <taxon>Cricetulus</taxon>
    </lineage>
</organism>
<comment type="catalytic activity">
    <reaction evidence="5">
        <text>L-ornithine + H(+) = putrescine + CO2</text>
        <dbReference type="Rhea" id="RHEA:22964"/>
        <dbReference type="ChEBI" id="CHEBI:15378"/>
        <dbReference type="ChEBI" id="CHEBI:16526"/>
        <dbReference type="ChEBI" id="CHEBI:46911"/>
        <dbReference type="ChEBI" id="CHEBI:326268"/>
        <dbReference type="EC" id="4.1.1.17"/>
    </reaction>
</comment>
<dbReference type="InterPro" id="IPR022644">
    <property type="entry name" value="De-COase2_N"/>
</dbReference>
<dbReference type="Gene3D" id="3.20.20.10">
    <property type="entry name" value="Alanine racemase"/>
    <property type="match status" value="1"/>
</dbReference>
<accession>G3GSV5</accession>
<dbReference type="InterPro" id="IPR000183">
    <property type="entry name" value="Orn/DAP/Arg_de-COase"/>
</dbReference>
<dbReference type="EMBL" id="JH000014">
    <property type="protein sequence ID" value="EGV99689.1"/>
    <property type="molecule type" value="Genomic_DNA"/>
</dbReference>
<dbReference type="PANTHER" id="PTHR11482:SF42">
    <property type="entry name" value="ORNITHINE DECARBOXYLASE"/>
    <property type="match status" value="1"/>
</dbReference>
<evidence type="ECO:0000259" key="6">
    <source>
        <dbReference type="Pfam" id="PF02784"/>
    </source>
</evidence>
<dbReference type="InParanoid" id="G3GSV5"/>
<keyword evidence="1" id="KW-0597">Phosphoprotein</keyword>
<dbReference type="AlphaFoldDB" id="G3GSV5"/>
<dbReference type="Pfam" id="PF02784">
    <property type="entry name" value="Orn_Arg_deC_N"/>
    <property type="match status" value="1"/>
</dbReference>
<dbReference type="InterPro" id="IPR029066">
    <property type="entry name" value="PLP-binding_barrel"/>
</dbReference>
<dbReference type="GO" id="GO:0033387">
    <property type="term" value="P:putrescine biosynthetic process from arginine, via ornithine"/>
    <property type="evidence" value="ECO:0007669"/>
    <property type="project" value="TreeGrafter"/>
</dbReference>
<gene>
    <name evidence="7" type="ORF">I79_000727</name>
</gene>
<dbReference type="EC" id="4.1.1.17" evidence="3"/>
<dbReference type="SUPFAM" id="SSF51419">
    <property type="entry name" value="PLP-binding barrel"/>
    <property type="match status" value="1"/>
</dbReference>
<dbReference type="STRING" id="10029.G3GSV5"/>
<dbReference type="PRINTS" id="PR01179">
    <property type="entry name" value="ODADCRBXLASE"/>
</dbReference>
<evidence type="ECO:0000313" key="7">
    <source>
        <dbReference type="EMBL" id="EGV99689.1"/>
    </source>
</evidence>
<dbReference type="PANTHER" id="PTHR11482">
    <property type="entry name" value="ARGININE/DIAMINOPIMELATE/ORNITHINE DECARBOXYLASE"/>
    <property type="match status" value="1"/>
</dbReference>
<dbReference type="GO" id="GO:0004586">
    <property type="term" value="F:ornithine decarboxylase activity"/>
    <property type="evidence" value="ECO:0007669"/>
    <property type="project" value="UniProtKB-EC"/>
</dbReference>
<evidence type="ECO:0000256" key="3">
    <source>
        <dbReference type="ARBA" id="ARBA00034138"/>
    </source>
</evidence>
<dbReference type="Proteomes" id="UP000001075">
    <property type="component" value="Unassembled WGS sequence"/>
</dbReference>
<protein>
    <recommendedName>
        <fullName evidence="4">Ornithine decarboxylase</fullName>
        <ecNumber evidence="3">4.1.1.17</ecNumber>
    </recommendedName>
</protein>
<dbReference type="GO" id="GO:0005737">
    <property type="term" value="C:cytoplasm"/>
    <property type="evidence" value="ECO:0007669"/>
    <property type="project" value="TreeGrafter"/>
</dbReference>
<reference evidence="8" key="1">
    <citation type="journal article" date="2011" name="Nat. Biotechnol.">
        <title>The genomic sequence of the Chinese hamster ovary (CHO)-K1 cell line.</title>
        <authorList>
            <person name="Xu X."/>
            <person name="Nagarajan H."/>
            <person name="Lewis N.E."/>
            <person name="Pan S."/>
            <person name="Cai Z."/>
            <person name="Liu X."/>
            <person name="Chen W."/>
            <person name="Xie M."/>
            <person name="Wang W."/>
            <person name="Hammond S."/>
            <person name="Andersen M.R."/>
            <person name="Neff N."/>
            <person name="Passarelli B."/>
            <person name="Koh W."/>
            <person name="Fan H.C."/>
            <person name="Wang J."/>
            <person name="Gui Y."/>
            <person name="Lee K.H."/>
            <person name="Betenbaugh M.J."/>
            <person name="Quake S.R."/>
            <person name="Famili I."/>
            <person name="Palsson B.O."/>
            <person name="Wang J."/>
        </authorList>
    </citation>
    <scope>NUCLEOTIDE SEQUENCE [LARGE SCALE GENOMIC DNA]</scope>
    <source>
        <strain evidence="8">CHO K1 cell line</strain>
    </source>
</reference>
<feature type="domain" description="Orn/DAP/Arg decarboxylase 2 N-terminal" evidence="6">
    <location>
        <begin position="1"/>
        <end position="153"/>
    </location>
</feature>
<evidence type="ECO:0000256" key="5">
    <source>
        <dbReference type="ARBA" id="ARBA00049127"/>
    </source>
</evidence>
<dbReference type="InterPro" id="IPR002433">
    <property type="entry name" value="Orn_de-COase"/>
</dbReference>
<proteinExistence type="predicted"/>
<evidence type="ECO:0000256" key="1">
    <source>
        <dbReference type="ARBA" id="ARBA00022553"/>
    </source>
</evidence>
<evidence type="ECO:0000256" key="4">
    <source>
        <dbReference type="ARBA" id="ARBA00039485"/>
    </source>
</evidence>
<name>G3GSV5_CRIGR</name>
<dbReference type="Gene3D" id="2.40.37.10">
    <property type="entry name" value="Lyase, Ornithine Decarboxylase, Chain A, domain 1"/>
    <property type="match status" value="1"/>
</dbReference>
<dbReference type="InterPro" id="IPR022657">
    <property type="entry name" value="De-COase2_CS"/>
</dbReference>
<evidence type="ECO:0000256" key="2">
    <source>
        <dbReference type="ARBA" id="ARBA00034115"/>
    </source>
</evidence>
<dbReference type="InterPro" id="IPR009006">
    <property type="entry name" value="Ala_racemase/Decarboxylase_C"/>
</dbReference>
<dbReference type="PROSITE" id="PS00879">
    <property type="entry name" value="ODR_DC_2_2"/>
    <property type="match status" value="1"/>
</dbReference>
<evidence type="ECO:0000313" key="8">
    <source>
        <dbReference type="Proteomes" id="UP000001075"/>
    </source>
</evidence>
<comment type="pathway">
    <text evidence="2">Amine and polyamine biosynthesis; putrescine biosynthesis via L-ornithine pathway; putrescine from L-ornithine: step 1/1.</text>
</comment>
<sequence length="226" mass="25408">MMTFDIEVELMKVTRVHPKANLVLQIATDDSKAVCDLSLKFSTIFRTSRLLLERAIELNIDVIGNSFHMGSGCTDPETFIQALSDACCVFDMWTEVGFSMYLLDIGGGFPECEDMKQVKFEELTSIIHPALDKYIPTDSRVRVTAKPGRYYVASAFTLTVNITAKKRPSIYYVMSRPMWQLMKQIQNHGFPLEVEEQDAGTLPMSCAQESRICCHPAVFVSASINV</sequence>